<dbReference type="EMBL" id="ML741808">
    <property type="protein sequence ID" value="KAE8325384.1"/>
    <property type="molecule type" value="Genomic_DNA"/>
</dbReference>
<name>A0A5N6WWU7_9EURO</name>
<sequence>MAGYLRHCQSTPSGWALFLLRSMSSQSKVRNMSMPCGGYFSTKSGIFGGCLIHWHHALEMHKQASGSPPLQHWSDEPLLRYGVSGTSPETATLLAKEILLESTAVSPTLATALQGLVRADYRSANDAVQSPPRSVWDDHLAED</sequence>
<gene>
    <name evidence="1" type="ORF">BDV39DRAFT_104247</name>
</gene>
<organism evidence="1 2">
    <name type="scientific">Aspergillus sergii</name>
    <dbReference type="NCBI Taxonomy" id="1034303"/>
    <lineage>
        <taxon>Eukaryota</taxon>
        <taxon>Fungi</taxon>
        <taxon>Dikarya</taxon>
        <taxon>Ascomycota</taxon>
        <taxon>Pezizomycotina</taxon>
        <taxon>Eurotiomycetes</taxon>
        <taxon>Eurotiomycetidae</taxon>
        <taxon>Eurotiales</taxon>
        <taxon>Aspergillaceae</taxon>
        <taxon>Aspergillus</taxon>
        <taxon>Aspergillus subgen. Circumdati</taxon>
    </lineage>
</organism>
<proteinExistence type="predicted"/>
<dbReference type="Proteomes" id="UP000325945">
    <property type="component" value="Unassembled WGS sequence"/>
</dbReference>
<evidence type="ECO:0000313" key="2">
    <source>
        <dbReference type="Proteomes" id="UP000325945"/>
    </source>
</evidence>
<evidence type="ECO:0000313" key="1">
    <source>
        <dbReference type="EMBL" id="KAE8325384.1"/>
    </source>
</evidence>
<protein>
    <submittedName>
        <fullName evidence="1">Uncharacterized protein</fullName>
    </submittedName>
</protein>
<accession>A0A5N6WWU7</accession>
<reference evidence="2" key="1">
    <citation type="submission" date="2019-04" db="EMBL/GenBank/DDBJ databases">
        <title>Friends and foes A comparative genomics studyof 23 Aspergillus species from section Flavi.</title>
        <authorList>
            <consortium name="DOE Joint Genome Institute"/>
            <person name="Kjaerbolling I."/>
            <person name="Vesth T."/>
            <person name="Frisvad J.C."/>
            <person name="Nybo J.L."/>
            <person name="Theobald S."/>
            <person name="Kildgaard S."/>
            <person name="Isbrandt T."/>
            <person name="Kuo A."/>
            <person name="Sato A."/>
            <person name="Lyhne E.K."/>
            <person name="Kogle M.E."/>
            <person name="Wiebenga A."/>
            <person name="Kun R.S."/>
            <person name="Lubbers R.J."/>
            <person name="Makela M.R."/>
            <person name="Barry K."/>
            <person name="Chovatia M."/>
            <person name="Clum A."/>
            <person name="Daum C."/>
            <person name="Haridas S."/>
            <person name="He G."/>
            <person name="LaButti K."/>
            <person name="Lipzen A."/>
            <person name="Mondo S."/>
            <person name="Riley R."/>
            <person name="Salamov A."/>
            <person name="Simmons B.A."/>
            <person name="Magnuson J.K."/>
            <person name="Henrissat B."/>
            <person name="Mortensen U.H."/>
            <person name="Larsen T.O."/>
            <person name="Devries R.P."/>
            <person name="Grigoriev I.V."/>
            <person name="Machida M."/>
            <person name="Baker S.E."/>
            <person name="Andersen M.R."/>
        </authorList>
    </citation>
    <scope>NUCLEOTIDE SEQUENCE [LARGE SCALE GENOMIC DNA]</scope>
    <source>
        <strain evidence="2">CBS 130017</strain>
    </source>
</reference>
<dbReference type="AlphaFoldDB" id="A0A5N6WWU7"/>
<keyword evidence="2" id="KW-1185">Reference proteome</keyword>